<dbReference type="InterPro" id="IPR016024">
    <property type="entry name" value="ARM-type_fold"/>
</dbReference>
<dbReference type="InterPro" id="IPR057978">
    <property type="entry name" value="TPR_DAAF5"/>
</dbReference>
<sequence length="833" mass="93644">MTENEGKTLTESFCANVQSPERMVRQRAIKDFLEFVHRTVTEKDAPAVFDATYLHILRCYADRFEIIRNLAITLIGELLEKLPANGFYLGYIVPVIARRIGQAETVEESEEIRLQLLEQLEAIIRKYADPDGSKGDPLLKSYDNLIDIMVKTLKDPYPAAQKQSCELVKLLAESTPSMHYRAEALVTPATGVLKHRHSANRIAAVEALGVLALNIHSNSEKVVQIIVDLSPLLMDGVPFVRRACGRVGCLMLLKLRDRYSFFYRILPLVLNCLTDDTADVRDDILIRWKEAGELYYKENETELSKTKLIDHTPANYPTEYERPTLPCRAIVQRSMRIVNLVLHEIEEWKEDIRLHATKLLKLVVLHAEKAFSTLFLEVNPVLCKTCMDSDKDIAAEALKVAQLCGILLEYDTWSKHALTEFSKFHTLGHVKCLHAIYQSSGVDRLKDLTKIATILTDTEVCHVLKENYQLELLGFLETLVTDFHRVFTANEIEGLANESDRVSTEKMLYTVILKSAAFAYEDSQIIRDRALQVLAKLNPSTEQLHEHHLADVINSLENLESSNSDAAESILLLAGIVFVCGFRQPYYDALRQALKTALQHAIPQGKIKLFSSISIAMLRWNETMCGAGEEQSTLLQHFMTDLISPYLVWAAGRSAESVRSMATACLCSMSQGAENGIFITLLSMELKTLASLIEDNSIATRAYALRTLLAMGALDFENLKLIAYAVVSRLDDPSSEVREMAARCLGRLQHSASADCSSDDESSARVRWEDTLKPIISTMFLHLENPELKLRATILESLGRLVVHHRSLIKGLANEVAEGCPYKKDLDNILAHQ</sequence>
<keyword evidence="1" id="KW-0677">Repeat</keyword>
<name>A0ABM2A4Z7_AEDAL</name>
<reference evidence="4" key="2">
    <citation type="submission" date="2025-05" db="UniProtKB">
        <authorList>
            <consortium name="EnsemblMetazoa"/>
        </authorList>
    </citation>
    <scope>IDENTIFICATION</scope>
    <source>
        <strain evidence="4">Foshan</strain>
    </source>
</reference>
<dbReference type="Pfam" id="PF24573">
    <property type="entry name" value="HEAT_DAAF5"/>
    <property type="match status" value="1"/>
</dbReference>
<dbReference type="Gene3D" id="1.25.10.10">
    <property type="entry name" value="Leucine-rich Repeat Variant"/>
    <property type="match status" value="2"/>
</dbReference>
<protein>
    <submittedName>
        <fullName evidence="4">Uncharacterized protein</fullName>
    </submittedName>
</protein>
<evidence type="ECO:0000256" key="1">
    <source>
        <dbReference type="ARBA" id="ARBA00022737"/>
    </source>
</evidence>
<dbReference type="InterPro" id="IPR056497">
    <property type="entry name" value="HEAT_DAAF5"/>
</dbReference>
<dbReference type="Proteomes" id="UP000069940">
    <property type="component" value="Unassembled WGS sequence"/>
</dbReference>
<dbReference type="InterPro" id="IPR011989">
    <property type="entry name" value="ARM-like"/>
</dbReference>
<dbReference type="Pfam" id="PF02985">
    <property type="entry name" value="HEAT"/>
    <property type="match status" value="1"/>
</dbReference>
<feature type="domain" description="Dynein axonemal assembly factor 5 HEAT-repeat" evidence="2">
    <location>
        <begin position="315"/>
        <end position="481"/>
    </location>
</feature>
<dbReference type="RefSeq" id="XP_019540004.3">
    <property type="nucleotide sequence ID" value="XM_019684459.3"/>
</dbReference>
<dbReference type="SUPFAM" id="SSF48371">
    <property type="entry name" value="ARM repeat"/>
    <property type="match status" value="1"/>
</dbReference>
<organism evidence="4 5">
    <name type="scientific">Aedes albopictus</name>
    <name type="common">Asian tiger mosquito</name>
    <name type="synonym">Stegomyia albopicta</name>
    <dbReference type="NCBI Taxonomy" id="7160"/>
    <lineage>
        <taxon>Eukaryota</taxon>
        <taxon>Metazoa</taxon>
        <taxon>Ecdysozoa</taxon>
        <taxon>Arthropoda</taxon>
        <taxon>Hexapoda</taxon>
        <taxon>Insecta</taxon>
        <taxon>Pterygota</taxon>
        <taxon>Neoptera</taxon>
        <taxon>Endopterygota</taxon>
        <taxon>Diptera</taxon>
        <taxon>Nematocera</taxon>
        <taxon>Culicoidea</taxon>
        <taxon>Culicidae</taxon>
        <taxon>Culicinae</taxon>
        <taxon>Aedini</taxon>
        <taxon>Aedes</taxon>
        <taxon>Stegomyia</taxon>
    </lineage>
</organism>
<dbReference type="Pfam" id="PF25757">
    <property type="entry name" value="TPR_DNAAF5"/>
    <property type="match status" value="1"/>
</dbReference>
<evidence type="ECO:0000313" key="5">
    <source>
        <dbReference type="Proteomes" id="UP000069940"/>
    </source>
</evidence>
<dbReference type="InterPro" id="IPR000357">
    <property type="entry name" value="HEAT"/>
</dbReference>
<feature type="domain" description="Dynein axonemal assembly factor 5 TPR repeats" evidence="3">
    <location>
        <begin position="17"/>
        <end position="304"/>
    </location>
</feature>
<reference evidence="5" key="1">
    <citation type="journal article" date="2015" name="Proc. Natl. Acad. Sci. U.S.A.">
        <title>Genome sequence of the Asian Tiger mosquito, Aedes albopictus, reveals insights into its biology, genetics, and evolution.</title>
        <authorList>
            <person name="Chen X.G."/>
            <person name="Jiang X."/>
            <person name="Gu J."/>
            <person name="Xu M."/>
            <person name="Wu Y."/>
            <person name="Deng Y."/>
            <person name="Zhang C."/>
            <person name="Bonizzoni M."/>
            <person name="Dermauw W."/>
            <person name="Vontas J."/>
            <person name="Armbruster P."/>
            <person name="Huang X."/>
            <person name="Yang Y."/>
            <person name="Zhang H."/>
            <person name="He W."/>
            <person name="Peng H."/>
            <person name="Liu Y."/>
            <person name="Wu K."/>
            <person name="Chen J."/>
            <person name="Lirakis M."/>
            <person name="Topalis P."/>
            <person name="Van Leeuwen T."/>
            <person name="Hall A.B."/>
            <person name="Jiang X."/>
            <person name="Thorpe C."/>
            <person name="Mueller R.L."/>
            <person name="Sun C."/>
            <person name="Waterhouse R.M."/>
            <person name="Yan G."/>
            <person name="Tu Z.J."/>
            <person name="Fang X."/>
            <person name="James A.A."/>
        </authorList>
    </citation>
    <scope>NUCLEOTIDE SEQUENCE [LARGE SCALE GENOMIC DNA]</scope>
    <source>
        <strain evidence="5">Foshan</strain>
    </source>
</reference>
<proteinExistence type="predicted"/>
<evidence type="ECO:0000259" key="2">
    <source>
        <dbReference type="Pfam" id="PF24573"/>
    </source>
</evidence>
<dbReference type="PANTHER" id="PTHR16216:SF2">
    <property type="entry name" value="DYNEIN AXONEMAL ASSEMBLY FACTOR 5"/>
    <property type="match status" value="1"/>
</dbReference>
<accession>A0ABM2A4Z7</accession>
<dbReference type="EnsemblMetazoa" id="AALFPA23_024512.R36537">
    <property type="protein sequence ID" value="AALFPA23_024512.P36537"/>
    <property type="gene ID" value="AALFPA23_024512"/>
</dbReference>
<dbReference type="GeneID" id="109411012"/>
<dbReference type="InterPro" id="IPR052623">
    <property type="entry name" value="DAAF5"/>
</dbReference>
<keyword evidence="5" id="KW-1185">Reference proteome</keyword>
<dbReference type="PANTHER" id="PTHR16216">
    <property type="entry name" value="DYNEIN ASSEMBLY FACTOR 5, AXONEMAL"/>
    <property type="match status" value="1"/>
</dbReference>
<evidence type="ECO:0000313" key="4">
    <source>
        <dbReference type="EnsemblMetazoa" id="AALFPA23_024512.P36537"/>
    </source>
</evidence>
<evidence type="ECO:0000259" key="3">
    <source>
        <dbReference type="Pfam" id="PF25757"/>
    </source>
</evidence>